<dbReference type="AlphaFoldDB" id="A0A2N5VSC0"/>
<dbReference type="Proteomes" id="UP000235388">
    <property type="component" value="Unassembled WGS sequence"/>
</dbReference>
<evidence type="ECO:0000313" key="2">
    <source>
        <dbReference type="EMBL" id="PLW52866.1"/>
    </source>
</evidence>
<organism evidence="2 3">
    <name type="scientific">Puccinia coronata f. sp. avenae</name>
    <dbReference type="NCBI Taxonomy" id="200324"/>
    <lineage>
        <taxon>Eukaryota</taxon>
        <taxon>Fungi</taxon>
        <taxon>Dikarya</taxon>
        <taxon>Basidiomycota</taxon>
        <taxon>Pucciniomycotina</taxon>
        <taxon>Pucciniomycetes</taxon>
        <taxon>Pucciniales</taxon>
        <taxon>Pucciniaceae</taxon>
        <taxon>Puccinia</taxon>
    </lineage>
</organism>
<proteinExistence type="predicted"/>
<accession>A0A2N5VSC0</accession>
<protein>
    <submittedName>
        <fullName evidence="2">Uncharacterized protein</fullName>
    </submittedName>
</protein>
<keyword evidence="3" id="KW-1185">Reference proteome</keyword>
<feature type="region of interest" description="Disordered" evidence="1">
    <location>
        <begin position="1"/>
        <end position="73"/>
    </location>
</feature>
<dbReference type="OrthoDB" id="2507747at2759"/>
<feature type="region of interest" description="Disordered" evidence="1">
    <location>
        <begin position="84"/>
        <end position="103"/>
    </location>
</feature>
<feature type="compositionally biased region" description="Low complexity" evidence="1">
    <location>
        <begin position="205"/>
        <end position="230"/>
    </location>
</feature>
<feature type="region of interest" description="Disordered" evidence="1">
    <location>
        <begin position="303"/>
        <end position="345"/>
    </location>
</feature>
<feature type="region of interest" description="Disordered" evidence="1">
    <location>
        <begin position="194"/>
        <end position="231"/>
    </location>
</feature>
<sequence length="345" mass="37807">MSLVATPRQRPLANYPKSSSPGCPPSPPPPLFSLTSAFFESPFSHTPPSRAPPQPDTAPSSLLPALSTSPSGSQLQTLTFDAAGNKPAMHDDNDDGDHHHHHHHHHHDALDWRVSSREWTPLSQRSSLAARQQTPAQTEDRLDRLLADMDALASPLLQCSSNIPPLDSPQLGSLSECWELHSLETRFHPFHNTTTNHPLRPCLKSRSTSVSSASSDTRSSSSDSNSTHNSQHFELTPSFQLLHHPALELQDDRTVRVRFDDDPVEEFLTWSRESYDRKGPMPITKLNLREVIELKLIKEELGISPTPAMPALSPSCSSSSSSNSSTSSSPLPPPFVGPHIPSASQ</sequence>
<feature type="compositionally biased region" description="Low complexity" evidence="1">
    <location>
        <begin position="57"/>
        <end position="71"/>
    </location>
</feature>
<gene>
    <name evidence="2" type="ORF">PCANC_08687</name>
</gene>
<feature type="compositionally biased region" description="Low complexity" evidence="1">
    <location>
        <begin position="313"/>
        <end position="329"/>
    </location>
</feature>
<comment type="caution">
    <text evidence="2">The sequence shown here is derived from an EMBL/GenBank/DDBJ whole genome shotgun (WGS) entry which is preliminary data.</text>
</comment>
<evidence type="ECO:0000256" key="1">
    <source>
        <dbReference type="SAM" id="MobiDB-lite"/>
    </source>
</evidence>
<dbReference type="EMBL" id="PGCJ01000072">
    <property type="protein sequence ID" value="PLW52866.1"/>
    <property type="molecule type" value="Genomic_DNA"/>
</dbReference>
<name>A0A2N5VSC0_9BASI</name>
<feature type="compositionally biased region" description="Polar residues" evidence="1">
    <location>
        <begin position="33"/>
        <end position="47"/>
    </location>
</feature>
<reference evidence="2 3" key="1">
    <citation type="submission" date="2017-11" db="EMBL/GenBank/DDBJ databases">
        <title>De novo assembly and phasing of dikaryotic genomes from two isolates of Puccinia coronata f. sp. avenae, the causal agent of oat crown rust.</title>
        <authorList>
            <person name="Miller M.E."/>
            <person name="Zhang Y."/>
            <person name="Omidvar V."/>
            <person name="Sperschneider J."/>
            <person name="Schwessinger B."/>
            <person name="Raley C."/>
            <person name="Palmer J.M."/>
            <person name="Garnica D."/>
            <person name="Upadhyaya N."/>
            <person name="Rathjen J."/>
            <person name="Taylor J.M."/>
            <person name="Park R.F."/>
            <person name="Dodds P.N."/>
            <person name="Hirsch C.D."/>
            <person name="Kianian S.F."/>
            <person name="Figueroa M."/>
        </authorList>
    </citation>
    <scope>NUCLEOTIDE SEQUENCE [LARGE SCALE GENOMIC DNA]</scope>
    <source>
        <strain evidence="2">12NC29</strain>
    </source>
</reference>
<feature type="compositionally biased region" description="Pro residues" evidence="1">
    <location>
        <begin position="22"/>
        <end position="31"/>
    </location>
</feature>
<evidence type="ECO:0000313" key="3">
    <source>
        <dbReference type="Proteomes" id="UP000235388"/>
    </source>
</evidence>